<dbReference type="Pfam" id="PF13439">
    <property type="entry name" value="Glyco_transf_4"/>
    <property type="match status" value="1"/>
</dbReference>
<dbReference type="GO" id="GO:0016757">
    <property type="term" value="F:glycosyltransferase activity"/>
    <property type="evidence" value="ECO:0007669"/>
    <property type="project" value="UniProtKB-KW"/>
</dbReference>
<feature type="compositionally biased region" description="Basic residues" evidence="4">
    <location>
        <begin position="423"/>
        <end position="471"/>
    </location>
</feature>
<evidence type="ECO:0000256" key="1">
    <source>
        <dbReference type="ARBA" id="ARBA00021292"/>
    </source>
</evidence>
<evidence type="ECO:0000313" key="6">
    <source>
        <dbReference type="EMBL" id="AAP42878.1"/>
    </source>
</evidence>
<dbReference type="EMBL" id="AF521085">
    <property type="protein sequence ID" value="AAP42878.1"/>
    <property type="molecule type" value="Genomic_DNA"/>
</dbReference>
<name>Q7WTD2_9ACTN</name>
<dbReference type="Pfam" id="PF13692">
    <property type="entry name" value="Glyco_trans_1_4"/>
    <property type="match status" value="1"/>
</dbReference>
<dbReference type="CAZy" id="GT4">
    <property type="family name" value="Glycosyltransferase Family 4"/>
</dbReference>
<accession>Q7WTD2</accession>
<evidence type="ECO:0000259" key="5">
    <source>
        <dbReference type="Pfam" id="PF13439"/>
    </source>
</evidence>
<dbReference type="InterPro" id="IPR028098">
    <property type="entry name" value="Glyco_trans_4-like_N"/>
</dbReference>
<sequence>MLGAAPVSAVSLTGVGADIWALPRVVGTQYRAAMTRTAYIRHVIARDEKVTIRWGMAVQIGFSARPLAPRRYADRAATPTAYRRASYVIYIPPSVMVGCDSACDIRKMGPGRPMRVLHIISRLGAGGAEQQLRLLLRHLPARCDVLTLTAPGAAGHGIRADGVPVTHLPMGVRDPMGTARLARFIRGGGYDLVHTHLYRACVHGRVAARLAGVGAVVATEHSLGERHIDGRPLTVGTRARYLATERLGSATVAVSAAVADRLRGWGVANHRIHLVPNGLDARHFSFTPAARTAARARLGIPAHAFVVGGVGRLVAAKRFDVALRAVAELPQARLLLVGDGPERTALRDLAAWLGVADRIRLLGERDGAVAGTGDRPADIPGLLAAMDVLVAPSAEEAFGLAALEALAAGLPGFSRRLPGPRRTAARRGPRRPPHRARHRRPGRRPARAGRRRPRTAPGARRCRALRHHPHRPPAGPAVRTLRQLRARRLRSRPRRHPALAAERCSRGLTPRTRLKAALSAKELP</sequence>
<feature type="compositionally biased region" description="Low complexity" evidence="4">
    <location>
        <begin position="412"/>
        <end position="422"/>
    </location>
</feature>
<dbReference type="PANTHER" id="PTHR12526">
    <property type="entry name" value="GLYCOSYLTRANSFERASE"/>
    <property type="match status" value="1"/>
</dbReference>
<dbReference type="Gene3D" id="3.40.50.2000">
    <property type="entry name" value="Glycogen Phosphorylase B"/>
    <property type="match status" value="2"/>
</dbReference>
<feature type="region of interest" description="Disordered" evidence="4">
    <location>
        <begin position="412"/>
        <end position="481"/>
    </location>
</feature>
<keyword evidence="3" id="KW-0808">Transferase</keyword>
<keyword evidence="2" id="KW-0328">Glycosyltransferase</keyword>
<dbReference type="SUPFAM" id="SSF53756">
    <property type="entry name" value="UDP-Glycosyltransferase/glycogen phosphorylase"/>
    <property type="match status" value="1"/>
</dbReference>
<dbReference type="AlphaFoldDB" id="Q7WTD2"/>
<evidence type="ECO:0000256" key="4">
    <source>
        <dbReference type="SAM" id="MobiDB-lite"/>
    </source>
</evidence>
<protein>
    <recommendedName>
        <fullName evidence="1">D-inositol 3-phosphate glycosyltransferase</fullName>
    </recommendedName>
</protein>
<evidence type="ECO:0000256" key="3">
    <source>
        <dbReference type="ARBA" id="ARBA00022679"/>
    </source>
</evidence>
<organism evidence="6">
    <name type="scientific">Streptomyces nanchangensis</name>
    <dbReference type="NCBI Taxonomy" id="204925"/>
    <lineage>
        <taxon>Bacteria</taxon>
        <taxon>Bacillati</taxon>
        <taxon>Actinomycetota</taxon>
        <taxon>Actinomycetes</taxon>
        <taxon>Kitasatosporales</taxon>
        <taxon>Streptomycetaceae</taxon>
        <taxon>Streptomyces</taxon>
    </lineage>
</organism>
<dbReference type="PANTHER" id="PTHR12526:SF635">
    <property type="entry name" value="GLYCOSYL TRANSFERASE GROUP 1"/>
    <property type="match status" value="1"/>
</dbReference>
<feature type="domain" description="Glycosyltransferase subfamily 4-like N-terminal" evidence="5">
    <location>
        <begin position="126"/>
        <end position="281"/>
    </location>
</feature>
<reference evidence="6" key="1">
    <citation type="journal article" date="2003" name="Chem. Biol.">
        <title>A complete gene cluster from Streptomyces nanchangensis NS3226 encoding biosynthesis of the polyether ionophore nanchangmycin.</title>
        <authorList>
            <person name="Sun Y."/>
            <person name="Zhou X."/>
            <person name="Dong H."/>
            <person name="Tu G."/>
            <person name="Wang M."/>
            <person name="Wang B."/>
            <person name="Deng Z."/>
        </authorList>
    </citation>
    <scope>NUCLEOTIDE SEQUENCE</scope>
    <source>
        <strain evidence="6">NS3226</strain>
    </source>
</reference>
<gene>
    <name evidence="6" type="primary">nanG6</name>
</gene>
<evidence type="ECO:0000256" key="2">
    <source>
        <dbReference type="ARBA" id="ARBA00022676"/>
    </source>
</evidence>
<proteinExistence type="predicted"/>